<sequence>MLEDLIKEELVKSMKERDILRVSTLRMINASIKDLEISRRPSNSNQIKDEDIIQILSKMIKQRREAAVTFEKGGRKDLQDKENEEIKIIEEFMPNQLSDEETHEIVNDILNENDFKEMRDMGSAMSILKEKFSGKMNLGLASKIVKEKLEG</sequence>
<protein>
    <recommendedName>
        <fullName evidence="2">Glutamyl-tRNA amidotransferase</fullName>
    </recommendedName>
</protein>
<dbReference type="InterPro" id="IPR019004">
    <property type="entry name" value="YqeY/Aim41"/>
</dbReference>
<accession>A0A381PTP5</accession>
<dbReference type="InterPro" id="IPR042184">
    <property type="entry name" value="YqeY/Aim41_N"/>
</dbReference>
<dbReference type="Gene3D" id="1.10.1510.10">
    <property type="entry name" value="Uncharacterised protein YqeY/AIM41 PF09424, N-terminal domain"/>
    <property type="match status" value="1"/>
</dbReference>
<dbReference type="GO" id="GO:0016884">
    <property type="term" value="F:carbon-nitrogen ligase activity, with glutamine as amido-N-donor"/>
    <property type="evidence" value="ECO:0007669"/>
    <property type="project" value="InterPro"/>
</dbReference>
<organism evidence="1">
    <name type="scientific">marine metagenome</name>
    <dbReference type="NCBI Taxonomy" id="408172"/>
    <lineage>
        <taxon>unclassified sequences</taxon>
        <taxon>metagenomes</taxon>
        <taxon>ecological metagenomes</taxon>
    </lineage>
</organism>
<dbReference type="AlphaFoldDB" id="A0A381PTP5"/>
<proteinExistence type="predicted"/>
<dbReference type="Pfam" id="PF09424">
    <property type="entry name" value="YqeY"/>
    <property type="match status" value="1"/>
</dbReference>
<name>A0A381PTP5_9ZZZZ</name>
<dbReference type="PANTHER" id="PTHR28055:SF1">
    <property type="entry name" value="ALTERED INHERITANCE OF MITOCHONDRIA PROTEIN 41, MITOCHONDRIAL"/>
    <property type="match status" value="1"/>
</dbReference>
<reference evidence="1" key="1">
    <citation type="submission" date="2018-05" db="EMBL/GenBank/DDBJ databases">
        <authorList>
            <person name="Lanie J.A."/>
            <person name="Ng W.-L."/>
            <person name="Kazmierczak K.M."/>
            <person name="Andrzejewski T.M."/>
            <person name="Davidsen T.M."/>
            <person name="Wayne K.J."/>
            <person name="Tettelin H."/>
            <person name="Glass J.I."/>
            <person name="Rusch D."/>
            <person name="Podicherti R."/>
            <person name="Tsui H.-C.T."/>
            <person name="Winkler M.E."/>
        </authorList>
    </citation>
    <scope>NUCLEOTIDE SEQUENCE</scope>
</reference>
<dbReference type="PANTHER" id="PTHR28055">
    <property type="entry name" value="ALTERED INHERITANCE OF MITOCHONDRIA PROTEIN 41, MITOCHONDRIAL"/>
    <property type="match status" value="1"/>
</dbReference>
<evidence type="ECO:0000313" key="1">
    <source>
        <dbReference type="EMBL" id="SUZ68833.1"/>
    </source>
</evidence>
<dbReference type="SUPFAM" id="SSF89095">
    <property type="entry name" value="GatB/YqeY motif"/>
    <property type="match status" value="1"/>
</dbReference>
<dbReference type="InterPro" id="IPR003789">
    <property type="entry name" value="Asn/Gln_tRNA_amidoTrase-B-like"/>
</dbReference>
<dbReference type="Gene3D" id="1.10.10.410">
    <property type="match status" value="1"/>
</dbReference>
<dbReference type="EMBL" id="UINC01001045">
    <property type="protein sequence ID" value="SUZ68833.1"/>
    <property type="molecule type" value="Genomic_DNA"/>
</dbReference>
<evidence type="ECO:0008006" key="2">
    <source>
        <dbReference type="Google" id="ProtNLM"/>
    </source>
</evidence>
<dbReference type="InterPro" id="IPR023168">
    <property type="entry name" value="GatB_Yqey_C_2"/>
</dbReference>
<gene>
    <name evidence="1" type="ORF">METZ01_LOCUS21687</name>
</gene>